<reference evidence="1" key="1">
    <citation type="journal article" date="2019" name="Sci. Rep.">
        <title>Draft genome of Tanacetum cinerariifolium, the natural source of mosquito coil.</title>
        <authorList>
            <person name="Yamashiro T."/>
            <person name="Shiraishi A."/>
            <person name="Satake H."/>
            <person name="Nakayama K."/>
        </authorList>
    </citation>
    <scope>NUCLEOTIDE SEQUENCE</scope>
</reference>
<evidence type="ECO:0000313" key="1">
    <source>
        <dbReference type="EMBL" id="GFD56283.1"/>
    </source>
</evidence>
<sequence length="85" mass="9047">NEAVAPDDSFNTTHVSRFVGLELSIMVNSADGQLANGQELQGRLAAHLQRSSQSTHHIEASNSAIRCSISGTARSCSSISSFSLW</sequence>
<gene>
    <name evidence="1" type="ORF">Tci_928252</name>
</gene>
<feature type="non-terminal residue" evidence="1">
    <location>
        <position position="1"/>
    </location>
</feature>
<protein>
    <submittedName>
        <fullName evidence="1">Uncharacterized protein</fullName>
    </submittedName>
</protein>
<accession>A0A699XAV1</accession>
<comment type="caution">
    <text evidence="1">The sequence shown here is derived from an EMBL/GenBank/DDBJ whole genome shotgun (WGS) entry which is preliminary data.</text>
</comment>
<dbReference type="EMBL" id="BKCJ011827680">
    <property type="protein sequence ID" value="GFD56283.1"/>
    <property type="molecule type" value="Genomic_DNA"/>
</dbReference>
<proteinExistence type="predicted"/>
<dbReference type="AlphaFoldDB" id="A0A699XAV1"/>
<organism evidence="1">
    <name type="scientific">Tanacetum cinerariifolium</name>
    <name type="common">Dalmatian daisy</name>
    <name type="synonym">Chrysanthemum cinerariifolium</name>
    <dbReference type="NCBI Taxonomy" id="118510"/>
    <lineage>
        <taxon>Eukaryota</taxon>
        <taxon>Viridiplantae</taxon>
        <taxon>Streptophyta</taxon>
        <taxon>Embryophyta</taxon>
        <taxon>Tracheophyta</taxon>
        <taxon>Spermatophyta</taxon>
        <taxon>Magnoliopsida</taxon>
        <taxon>eudicotyledons</taxon>
        <taxon>Gunneridae</taxon>
        <taxon>Pentapetalae</taxon>
        <taxon>asterids</taxon>
        <taxon>campanulids</taxon>
        <taxon>Asterales</taxon>
        <taxon>Asteraceae</taxon>
        <taxon>Asteroideae</taxon>
        <taxon>Anthemideae</taxon>
        <taxon>Anthemidinae</taxon>
        <taxon>Tanacetum</taxon>
    </lineage>
</organism>
<name>A0A699XAV1_TANCI</name>